<dbReference type="HAMAP" id="MF_00379">
    <property type="entry name" value="GTPase_MnmE"/>
    <property type="match status" value="1"/>
</dbReference>
<dbReference type="GO" id="GO:0003924">
    <property type="term" value="F:GTPase activity"/>
    <property type="evidence" value="ECO:0007669"/>
    <property type="project" value="InterPro"/>
</dbReference>
<dbReference type="Gramene" id="TraesCS5D03G0104800.2">
    <property type="protein sequence ID" value="TraesCS5D03G0104800.2.CDS"/>
    <property type="gene ID" value="TraesCS5D03G0104800"/>
</dbReference>
<dbReference type="Gene3D" id="3.40.50.300">
    <property type="entry name" value="P-loop containing nucleotide triphosphate hydrolases"/>
    <property type="match status" value="1"/>
</dbReference>
<evidence type="ECO:0000313" key="15">
    <source>
        <dbReference type="Proteomes" id="UP000019116"/>
    </source>
</evidence>
<feature type="domain" description="TrmE-type G" evidence="13">
    <location>
        <begin position="340"/>
        <end position="508"/>
    </location>
</feature>
<dbReference type="InterPro" id="IPR018948">
    <property type="entry name" value="GTP-bd_TrmE_N"/>
</dbReference>
<keyword evidence="9" id="KW-0630">Potassium</keyword>
<keyword evidence="4 11" id="KW-0819">tRNA processing</keyword>
<organism evidence="14">
    <name type="scientific">Triticum aestivum</name>
    <name type="common">Wheat</name>
    <dbReference type="NCBI Taxonomy" id="4565"/>
    <lineage>
        <taxon>Eukaryota</taxon>
        <taxon>Viridiplantae</taxon>
        <taxon>Streptophyta</taxon>
        <taxon>Embryophyta</taxon>
        <taxon>Tracheophyta</taxon>
        <taxon>Spermatophyta</taxon>
        <taxon>Magnoliopsida</taxon>
        <taxon>Liliopsida</taxon>
        <taxon>Poales</taxon>
        <taxon>Poaceae</taxon>
        <taxon>BOP clade</taxon>
        <taxon>Pooideae</taxon>
        <taxon>Triticodae</taxon>
        <taxon>Triticeae</taxon>
        <taxon>Triticinae</taxon>
        <taxon>Triticum</taxon>
    </lineage>
</organism>
<dbReference type="InterPro" id="IPR027417">
    <property type="entry name" value="P-loop_NTPase"/>
</dbReference>
<reference evidence="14" key="1">
    <citation type="submission" date="2018-08" db="EMBL/GenBank/DDBJ databases">
        <authorList>
            <person name="Rossello M."/>
        </authorList>
    </citation>
    <scope>NUCLEOTIDE SEQUENCE [LARGE SCALE GENOMIC DNA]</scope>
    <source>
        <strain evidence="14">cv. Chinese Spring</strain>
    </source>
</reference>
<evidence type="ECO:0000313" key="14">
    <source>
        <dbReference type="EnsemblPlants" id="TraesCS5D02G041000.2"/>
    </source>
</evidence>
<dbReference type="AlphaFoldDB" id="A0A3B6MKK9"/>
<dbReference type="GO" id="GO:0046872">
    <property type="term" value="F:metal ion binding"/>
    <property type="evidence" value="ECO:0007669"/>
    <property type="project" value="UniProtKB-KW"/>
</dbReference>
<dbReference type="GO" id="GO:0005737">
    <property type="term" value="C:cytoplasm"/>
    <property type="evidence" value="ECO:0000318"/>
    <property type="project" value="GO_Central"/>
</dbReference>
<dbReference type="EnsemblPlants" id="TraesCS5D02G041000.2">
    <property type="protein sequence ID" value="TraesCS5D02G041000.2"/>
    <property type="gene ID" value="TraesCS5D02G041000"/>
</dbReference>
<dbReference type="InterPro" id="IPR027368">
    <property type="entry name" value="MnmE_dom2"/>
</dbReference>
<dbReference type="InterPro" id="IPR004520">
    <property type="entry name" value="GTPase_MnmE"/>
</dbReference>
<dbReference type="SMR" id="A0A3B6MKK9"/>
<accession>A0A3B6MKK9</accession>
<name>A0A3B6MKK9_WHEAT</name>
<dbReference type="GO" id="GO:0009507">
    <property type="term" value="C:chloroplast"/>
    <property type="evidence" value="ECO:0007669"/>
    <property type="project" value="UniProtKB-SubCell"/>
</dbReference>
<gene>
    <name evidence="14" type="primary">LOC123119304</name>
</gene>
<keyword evidence="5" id="KW-0479">Metal-binding</keyword>
<comment type="subcellular location">
    <subcellularLocation>
        <location evidence="1">Plastid</location>
        <location evidence="1">Chloroplast</location>
    </subcellularLocation>
</comment>
<dbReference type="InterPro" id="IPR006073">
    <property type="entry name" value="GTP-bd"/>
</dbReference>
<evidence type="ECO:0000256" key="10">
    <source>
        <dbReference type="ARBA" id="ARBA00023134"/>
    </source>
</evidence>
<evidence type="ECO:0000256" key="9">
    <source>
        <dbReference type="ARBA" id="ARBA00022958"/>
    </source>
</evidence>
<dbReference type="PROSITE" id="PS51709">
    <property type="entry name" value="G_TRME"/>
    <property type="match status" value="1"/>
</dbReference>
<dbReference type="Pfam" id="PF10396">
    <property type="entry name" value="TrmE_N"/>
    <property type="match status" value="1"/>
</dbReference>
<dbReference type="Gene3D" id="3.30.1360.120">
    <property type="entry name" value="Probable tRNA modification gtpase trme, domain 1"/>
    <property type="match status" value="1"/>
</dbReference>
<dbReference type="InterPro" id="IPR005225">
    <property type="entry name" value="Small_GTP-bd"/>
</dbReference>
<evidence type="ECO:0000256" key="4">
    <source>
        <dbReference type="ARBA" id="ARBA00022694"/>
    </source>
</evidence>
<dbReference type="SUPFAM" id="SSF52540">
    <property type="entry name" value="P-loop containing nucleoside triphosphate hydrolases"/>
    <property type="match status" value="1"/>
</dbReference>
<dbReference type="PANTHER" id="PTHR42714:SF2">
    <property type="entry name" value="TRNA MODIFICATION GTPASE GTPBP3, MITOCHONDRIAL"/>
    <property type="match status" value="1"/>
</dbReference>
<dbReference type="InterPro" id="IPR031168">
    <property type="entry name" value="G_TrmE"/>
</dbReference>
<dbReference type="GO" id="GO:0005829">
    <property type="term" value="C:cytosol"/>
    <property type="evidence" value="ECO:0000318"/>
    <property type="project" value="GO_Central"/>
</dbReference>
<keyword evidence="3" id="KW-0963">Cytoplasm</keyword>
<dbReference type="Gene3D" id="1.20.120.430">
    <property type="entry name" value="tRNA modification GTPase MnmE domain 2"/>
    <property type="match status" value="1"/>
</dbReference>
<keyword evidence="15" id="KW-1185">Reference proteome</keyword>
<dbReference type="CDD" id="cd04164">
    <property type="entry name" value="trmE"/>
    <property type="match status" value="1"/>
</dbReference>
<sequence length="587" mass="64024">MRNAVQFIRSSLFFLFGEPATFQFQPHAAYPNPNGSSQKRKKEIPIQMARAVCRLLPFLLWRPPRPLLRRRPLNPSPKPLTTRAKALASCSSLVLPGDERSPPSSPSRRAPPSFGGGGSPGTIAAIVTALGGGPAAVGIVRLSGADAVAVVGRVFRPARREPAPWRPRSHFVEYGVALDGDGGVIDEVLVVPMLAPRSYTREDVVELQCHGNDLCLRRVLRACLEAGARLADPGEFTLRAFLNGRLDLAQAENVSRLISAKSVAAADSALAGIQACFSTLVKSLRSRCIELITEIEARLDFEDEMPPLDPMMLLSKINSMRQEVQDALDTAKYDKLLLSGLQIAIIGRPNVGKSSLLNAWSKSERAIVTEIAGTTRDVVEANVSIHGIPVTLLDTAGIRETDDIVEKLGVERSETAALGADMVIMTISAVDGWTEDDTKLIKRVMIDEKCSGSTVPMVLVINKVDCTPFVPGEEFEKFSGIFRKHVHTCAVTGKGISELERAVIEVRGLESIPSEGRRWTVNQRQLEQLMRTQEAFTRLESSINEQLPLDFWTIDLREAALALATISGEDISEEVLSSIFSKFCIGK</sequence>
<dbReference type="InterPro" id="IPR025867">
    <property type="entry name" value="MnmE_helical"/>
</dbReference>
<keyword evidence="6 11" id="KW-0547">Nucleotide-binding</keyword>
<dbReference type="GO" id="GO:0005525">
    <property type="term" value="F:GTP binding"/>
    <property type="evidence" value="ECO:0007669"/>
    <property type="project" value="UniProtKB-KW"/>
</dbReference>
<dbReference type="STRING" id="4565.A0A3B6MKK9"/>
<dbReference type="GO" id="GO:0042802">
    <property type="term" value="F:identical protein binding"/>
    <property type="evidence" value="ECO:0007669"/>
    <property type="project" value="UniProtKB-ARBA"/>
</dbReference>
<dbReference type="PANTHER" id="PTHR42714">
    <property type="entry name" value="TRNA MODIFICATION GTPASE GTPBP3"/>
    <property type="match status" value="1"/>
</dbReference>
<evidence type="ECO:0000256" key="1">
    <source>
        <dbReference type="ARBA" id="ARBA00004229"/>
    </source>
</evidence>
<dbReference type="Proteomes" id="UP000019116">
    <property type="component" value="Chromosome 5D"/>
</dbReference>
<dbReference type="FunFam" id="3.40.50.300:FF:000494">
    <property type="entry name" value="tRNA modification GTPase MnmE"/>
    <property type="match status" value="1"/>
</dbReference>
<evidence type="ECO:0000256" key="11">
    <source>
        <dbReference type="RuleBase" id="RU003313"/>
    </source>
</evidence>
<evidence type="ECO:0000256" key="3">
    <source>
        <dbReference type="ARBA" id="ARBA00022490"/>
    </source>
</evidence>
<evidence type="ECO:0000256" key="2">
    <source>
        <dbReference type="ARBA" id="ARBA00011043"/>
    </source>
</evidence>
<dbReference type="NCBIfam" id="TIGR00450">
    <property type="entry name" value="mnmE_trmE_thdF"/>
    <property type="match status" value="1"/>
</dbReference>
<evidence type="ECO:0000256" key="6">
    <source>
        <dbReference type="ARBA" id="ARBA00022741"/>
    </source>
</evidence>
<proteinExistence type="inferred from homology"/>
<keyword evidence="8" id="KW-0460">Magnesium</keyword>
<dbReference type="Gramene" id="TraesCS5D02G041000.2">
    <property type="protein sequence ID" value="TraesCS5D02G041000.2"/>
    <property type="gene ID" value="TraesCS5D02G041000"/>
</dbReference>
<dbReference type="Pfam" id="PF01926">
    <property type="entry name" value="MMR_HSR1"/>
    <property type="match status" value="1"/>
</dbReference>
<evidence type="ECO:0000256" key="5">
    <source>
        <dbReference type="ARBA" id="ARBA00022723"/>
    </source>
</evidence>
<reference evidence="14" key="2">
    <citation type="submission" date="2018-10" db="UniProtKB">
        <authorList>
            <consortium name="EnsemblPlants"/>
        </authorList>
    </citation>
    <scope>IDENTIFICATION</scope>
</reference>
<evidence type="ECO:0000256" key="12">
    <source>
        <dbReference type="SAM" id="MobiDB-lite"/>
    </source>
</evidence>
<dbReference type="NCBIfam" id="TIGR00231">
    <property type="entry name" value="small_GTP"/>
    <property type="match status" value="1"/>
</dbReference>
<protein>
    <recommendedName>
        <fullName evidence="13">TrmE-type G domain-containing protein</fullName>
    </recommendedName>
</protein>
<dbReference type="FunFam" id="3.30.1360.120:FF:000003">
    <property type="entry name" value="tRNA modification GTPase MnmE"/>
    <property type="match status" value="1"/>
</dbReference>
<keyword evidence="7" id="KW-0378">Hydrolase</keyword>
<dbReference type="InterPro" id="IPR027266">
    <property type="entry name" value="TrmE/GcvT-like"/>
</dbReference>
<keyword evidence="10 11" id="KW-0342">GTP-binding</keyword>
<comment type="similarity">
    <text evidence="2 11">Belongs to the TRAFAC class TrmE-Era-EngA-EngB-Septin-like GTPase superfamily. TrmE GTPase family.</text>
</comment>
<dbReference type="OrthoDB" id="188276at2759"/>
<evidence type="ECO:0000259" key="13">
    <source>
        <dbReference type="PROSITE" id="PS51709"/>
    </source>
</evidence>
<dbReference type="CDD" id="cd14858">
    <property type="entry name" value="TrmE_N"/>
    <property type="match status" value="1"/>
</dbReference>
<feature type="region of interest" description="Disordered" evidence="12">
    <location>
        <begin position="94"/>
        <end position="117"/>
    </location>
</feature>
<dbReference type="Pfam" id="PF12631">
    <property type="entry name" value="MnmE_helical"/>
    <property type="match status" value="1"/>
</dbReference>
<evidence type="ECO:0000256" key="8">
    <source>
        <dbReference type="ARBA" id="ARBA00022842"/>
    </source>
</evidence>
<dbReference type="GO" id="GO:0002098">
    <property type="term" value="P:tRNA wobble uridine modification"/>
    <property type="evidence" value="ECO:0000318"/>
    <property type="project" value="GO_Central"/>
</dbReference>
<dbReference type="GO" id="GO:0030488">
    <property type="term" value="P:tRNA methylation"/>
    <property type="evidence" value="ECO:0000318"/>
    <property type="project" value="GO_Central"/>
</dbReference>
<evidence type="ECO:0000256" key="7">
    <source>
        <dbReference type="ARBA" id="ARBA00022801"/>
    </source>
</evidence>